<evidence type="ECO:0000313" key="1">
    <source>
        <dbReference type="EMBL" id="VAW12609.1"/>
    </source>
</evidence>
<sequence length="50" mass="5533">MAKKAVATLQKGAGKGFAKVIKMIKSPKTGAYSFKENIIPNDEVKKYFQK</sequence>
<proteinExistence type="predicted"/>
<organism evidence="1">
    <name type="scientific">hydrothermal vent metagenome</name>
    <dbReference type="NCBI Taxonomy" id="652676"/>
    <lineage>
        <taxon>unclassified sequences</taxon>
        <taxon>metagenomes</taxon>
        <taxon>ecological metagenomes</taxon>
    </lineage>
</organism>
<accession>A0A3B0TKA9</accession>
<dbReference type="InterPro" id="IPR025379">
    <property type="entry name" value="DUF4295"/>
</dbReference>
<gene>
    <name evidence="1" type="ORF">MNBD_BACTEROID01-1262</name>
</gene>
<dbReference type="EMBL" id="UOEP01000005">
    <property type="protein sequence ID" value="VAW12609.1"/>
    <property type="molecule type" value="Genomic_DNA"/>
</dbReference>
<name>A0A3B0TKA9_9ZZZZ</name>
<dbReference type="Pfam" id="PF14128">
    <property type="entry name" value="DUF4295"/>
    <property type="match status" value="1"/>
</dbReference>
<reference evidence="1" key="1">
    <citation type="submission" date="2018-06" db="EMBL/GenBank/DDBJ databases">
        <authorList>
            <person name="Zhirakovskaya E."/>
        </authorList>
    </citation>
    <scope>NUCLEOTIDE SEQUENCE</scope>
</reference>
<protein>
    <submittedName>
        <fullName evidence="1">Uncharacterized protein Fjoh_4981, DUF4295-containing</fullName>
    </submittedName>
</protein>
<dbReference type="AlphaFoldDB" id="A0A3B0TKA9"/>